<protein>
    <submittedName>
        <fullName evidence="6">GntR family transcriptional regulator</fullName>
    </submittedName>
</protein>
<keyword evidence="7" id="KW-1185">Reference proteome</keyword>
<dbReference type="CDD" id="cd07377">
    <property type="entry name" value="WHTH_GntR"/>
    <property type="match status" value="1"/>
</dbReference>
<dbReference type="InterPro" id="IPR011711">
    <property type="entry name" value="GntR_C"/>
</dbReference>
<dbReference type="SMART" id="SM00345">
    <property type="entry name" value="HTH_GNTR"/>
    <property type="match status" value="1"/>
</dbReference>
<evidence type="ECO:0000256" key="3">
    <source>
        <dbReference type="ARBA" id="ARBA00023163"/>
    </source>
</evidence>
<keyword evidence="1" id="KW-0805">Transcription regulation</keyword>
<dbReference type="PROSITE" id="PS50949">
    <property type="entry name" value="HTH_GNTR"/>
    <property type="match status" value="1"/>
</dbReference>
<sequence length="226" mass="26603">MTASKLSASEYVYNCLKDEIMFLELLPGQTINEVETSNRFNVSRTPVRDAFNRLESEGLIDVKSKYGTFVTLIDIDEISDIMYMREKLELAVIKDIKYISKSQEVKINVLLLQQYKILNSNLDELEMAQKFLEADNEFHAAIFNLDNKESIWKRIAEGNPHYNRLRLLANRENKNSLDKIHEDHTKIIKAIISKDYELLEEYYNKHIYEGIENLTEIVSKYNEYFK</sequence>
<dbReference type="PANTHER" id="PTHR43537">
    <property type="entry name" value="TRANSCRIPTIONAL REGULATOR, GNTR FAMILY"/>
    <property type="match status" value="1"/>
</dbReference>
<comment type="caution">
    <text evidence="6">The sequence shown here is derived from an EMBL/GenBank/DDBJ whole genome shotgun (WGS) entry which is preliminary data.</text>
</comment>
<accession>A0ABS6E1M8</accession>
<keyword evidence="4" id="KW-0175">Coiled coil</keyword>
<dbReference type="EMBL" id="JAHLPM010000001">
    <property type="protein sequence ID" value="MBU5436805.1"/>
    <property type="molecule type" value="Genomic_DNA"/>
</dbReference>
<dbReference type="Pfam" id="PF00392">
    <property type="entry name" value="GntR"/>
    <property type="match status" value="1"/>
</dbReference>
<gene>
    <name evidence="6" type="ORF">KQI42_02225</name>
</gene>
<dbReference type="InterPro" id="IPR000524">
    <property type="entry name" value="Tscrpt_reg_HTH_GntR"/>
</dbReference>
<evidence type="ECO:0000256" key="4">
    <source>
        <dbReference type="SAM" id="Coils"/>
    </source>
</evidence>
<name>A0ABS6E1M8_9FIRM</name>
<evidence type="ECO:0000313" key="7">
    <source>
        <dbReference type="Proteomes" id="UP000749471"/>
    </source>
</evidence>
<organism evidence="6 7">
    <name type="scientific">Tissierella simiarum</name>
    <dbReference type="NCBI Taxonomy" id="2841534"/>
    <lineage>
        <taxon>Bacteria</taxon>
        <taxon>Bacillati</taxon>
        <taxon>Bacillota</taxon>
        <taxon>Tissierellia</taxon>
        <taxon>Tissierellales</taxon>
        <taxon>Tissierellaceae</taxon>
        <taxon>Tissierella</taxon>
    </lineage>
</organism>
<dbReference type="PANTHER" id="PTHR43537:SF45">
    <property type="entry name" value="GNTR FAMILY REGULATORY PROTEIN"/>
    <property type="match status" value="1"/>
</dbReference>
<evidence type="ECO:0000313" key="6">
    <source>
        <dbReference type="EMBL" id="MBU5436805.1"/>
    </source>
</evidence>
<evidence type="ECO:0000256" key="2">
    <source>
        <dbReference type="ARBA" id="ARBA00023125"/>
    </source>
</evidence>
<keyword evidence="2" id="KW-0238">DNA-binding</keyword>
<dbReference type="Pfam" id="PF07729">
    <property type="entry name" value="FCD"/>
    <property type="match status" value="1"/>
</dbReference>
<evidence type="ECO:0000259" key="5">
    <source>
        <dbReference type="PROSITE" id="PS50949"/>
    </source>
</evidence>
<evidence type="ECO:0000256" key="1">
    <source>
        <dbReference type="ARBA" id="ARBA00023015"/>
    </source>
</evidence>
<dbReference type="RefSeq" id="WP_216516268.1">
    <property type="nucleotide sequence ID" value="NZ_JAHLPM010000001.1"/>
</dbReference>
<feature type="domain" description="HTH gntR-type" evidence="5">
    <location>
        <begin position="6"/>
        <end position="73"/>
    </location>
</feature>
<dbReference type="Proteomes" id="UP000749471">
    <property type="component" value="Unassembled WGS sequence"/>
</dbReference>
<keyword evidence="3" id="KW-0804">Transcription</keyword>
<reference evidence="6 7" key="1">
    <citation type="submission" date="2021-06" db="EMBL/GenBank/DDBJ databases">
        <authorList>
            <person name="Sun Q."/>
            <person name="Li D."/>
        </authorList>
    </citation>
    <scope>NUCLEOTIDE SEQUENCE [LARGE SCALE GENOMIC DNA]</scope>
    <source>
        <strain evidence="6 7">MSJ-40</strain>
    </source>
</reference>
<proteinExistence type="predicted"/>
<feature type="coiled-coil region" evidence="4">
    <location>
        <begin position="108"/>
        <end position="135"/>
    </location>
</feature>